<dbReference type="InParanoid" id="B4NMJ0"/>
<sequence>MKFFGILVFALAILVGMSQAQSPTTASPTSTYTTPSSPSSPSTTTYTYTTSPTSPTSPTAISTTPATTAKPFKQQFLSLLFNKKSG</sequence>
<dbReference type="AlphaFoldDB" id="B4NMJ0"/>
<feature type="chain" id="PRO_5002816555" evidence="2">
    <location>
        <begin position="21"/>
        <end position="86"/>
    </location>
</feature>
<proteinExistence type="predicted"/>
<feature type="signal peptide" evidence="2">
    <location>
        <begin position="1"/>
        <end position="20"/>
    </location>
</feature>
<gene>
    <name evidence="3" type="primary">Dwil\GK23158</name>
    <name evidence="3" type="ORF">Dwil_GK23158</name>
</gene>
<evidence type="ECO:0000256" key="2">
    <source>
        <dbReference type="SAM" id="SignalP"/>
    </source>
</evidence>
<evidence type="ECO:0000256" key="1">
    <source>
        <dbReference type="SAM" id="MobiDB-lite"/>
    </source>
</evidence>
<keyword evidence="2" id="KW-0732">Signal</keyword>
<protein>
    <submittedName>
        <fullName evidence="3">Uncharacterized protein</fullName>
    </submittedName>
</protein>
<feature type="region of interest" description="Disordered" evidence="1">
    <location>
        <begin position="21"/>
        <end position="67"/>
    </location>
</feature>
<keyword evidence="4" id="KW-1185">Reference proteome</keyword>
<dbReference type="Proteomes" id="UP000007798">
    <property type="component" value="Unassembled WGS sequence"/>
</dbReference>
<accession>B4NMJ0</accession>
<evidence type="ECO:0000313" key="4">
    <source>
        <dbReference type="Proteomes" id="UP000007798"/>
    </source>
</evidence>
<dbReference type="EMBL" id="CH964282">
    <property type="protein sequence ID" value="EDW85579.1"/>
    <property type="molecule type" value="Genomic_DNA"/>
</dbReference>
<feature type="compositionally biased region" description="Low complexity" evidence="1">
    <location>
        <begin position="22"/>
        <end position="67"/>
    </location>
</feature>
<reference evidence="3 4" key="1">
    <citation type="journal article" date="2007" name="Nature">
        <title>Evolution of genes and genomes on the Drosophila phylogeny.</title>
        <authorList>
            <consortium name="Drosophila 12 Genomes Consortium"/>
            <person name="Clark A.G."/>
            <person name="Eisen M.B."/>
            <person name="Smith D.R."/>
            <person name="Bergman C.M."/>
            <person name="Oliver B."/>
            <person name="Markow T.A."/>
            <person name="Kaufman T.C."/>
            <person name="Kellis M."/>
            <person name="Gelbart W."/>
            <person name="Iyer V.N."/>
            <person name="Pollard D.A."/>
            <person name="Sackton T.B."/>
            <person name="Larracuente A.M."/>
            <person name="Singh N.D."/>
            <person name="Abad J.P."/>
            <person name="Abt D.N."/>
            <person name="Adryan B."/>
            <person name="Aguade M."/>
            <person name="Akashi H."/>
            <person name="Anderson W.W."/>
            <person name="Aquadro C.F."/>
            <person name="Ardell D.H."/>
            <person name="Arguello R."/>
            <person name="Artieri C.G."/>
            <person name="Barbash D.A."/>
            <person name="Barker D."/>
            <person name="Barsanti P."/>
            <person name="Batterham P."/>
            <person name="Batzoglou S."/>
            <person name="Begun D."/>
            <person name="Bhutkar A."/>
            <person name="Blanco E."/>
            <person name="Bosak S.A."/>
            <person name="Bradley R.K."/>
            <person name="Brand A.D."/>
            <person name="Brent M.R."/>
            <person name="Brooks A.N."/>
            <person name="Brown R.H."/>
            <person name="Butlin R.K."/>
            <person name="Caggese C."/>
            <person name="Calvi B.R."/>
            <person name="Bernardo de Carvalho A."/>
            <person name="Caspi A."/>
            <person name="Castrezana S."/>
            <person name="Celniker S.E."/>
            <person name="Chang J.L."/>
            <person name="Chapple C."/>
            <person name="Chatterji S."/>
            <person name="Chinwalla A."/>
            <person name="Civetta A."/>
            <person name="Clifton S.W."/>
            <person name="Comeron J.M."/>
            <person name="Costello J.C."/>
            <person name="Coyne J.A."/>
            <person name="Daub J."/>
            <person name="David R.G."/>
            <person name="Delcher A.L."/>
            <person name="Delehaunty K."/>
            <person name="Do C.B."/>
            <person name="Ebling H."/>
            <person name="Edwards K."/>
            <person name="Eickbush T."/>
            <person name="Evans J.D."/>
            <person name="Filipski A."/>
            <person name="Findeiss S."/>
            <person name="Freyhult E."/>
            <person name="Fulton L."/>
            <person name="Fulton R."/>
            <person name="Garcia A.C."/>
            <person name="Gardiner A."/>
            <person name="Garfield D.A."/>
            <person name="Garvin B.E."/>
            <person name="Gibson G."/>
            <person name="Gilbert D."/>
            <person name="Gnerre S."/>
            <person name="Godfrey J."/>
            <person name="Good R."/>
            <person name="Gotea V."/>
            <person name="Gravely B."/>
            <person name="Greenberg A.J."/>
            <person name="Griffiths-Jones S."/>
            <person name="Gross S."/>
            <person name="Guigo R."/>
            <person name="Gustafson E.A."/>
            <person name="Haerty W."/>
            <person name="Hahn M.W."/>
            <person name="Halligan D.L."/>
            <person name="Halpern A.L."/>
            <person name="Halter G.M."/>
            <person name="Han M.V."/>
            <person name="Heger A."/>
            <person name="Hillier L."/>
            <person name="Hinrichs A.S."/>
            <person name="Holmes I."/>
            <person name="Hoskins R.A."/>
            <person name="Hubisz M.J."/>
            <person name="Hultmark D."/>
            <person name="Huntley M.A."/>
            <person name="Jaffe D.B."/>
            <person name="Jagadeeshan S."/>
            <person name="Jeck W.R."/>
            <person name="Johnson J."/>
            <person name="Jones C.D."/>
            <person name="Jordan W.C."/>
            <person name="Karpen G.H."/>
            <person name="Kataoka E."/>
            <person name="Keightley P.D."/>
            <person name="Kheradpour P."/>
            <person name="Kirkness E.F."/>
            <person name="Koerich L.B."/>
            <person name="Kristiansen K."/>
            <person name="Kudrna D."/>
            <person name="Kulathinal R.J."/>
            <person name="Kumar S."/>
            <person name="Kwok R."/>
            <person name="Lander E."/>
            <person name="Langley C.H."/>
            <person name="Lapoint R."/>
            <person name="Lazzaro B.P."/>
            <person name="Lee S.J."/>
            <person name="Levesque L."/>
            <person name="Li R."/>
            <person name="Lin C.F."/>
            <person name="Lin M.F."/>
            <person name="Lindblad-Toh K."/>
            <person name="Llopart A."/>
            <person name="Long M."/>
            <person name="Low L."/>
            <person name="Lozovsky E."/>
            <person name="Lu J."/>
            <person name="Luo M."/>
            <person name="Machado C.A."/>
            <person name="Makalowski W."/>
            <person name="Marzo M."/>
            <person name="Matsuda M."/>
            <person name="Matzkin L."/>
            <person name="McAllister B."/>
            <person name="McBride C.S."/>
            <person name="McKernan B."/>
            <person name="McKernan K."/>
            <person name="Mendez-Lago M."/>
            <person name="Minx P."/>
            <person name="Mollenhauer M.U."/>
            <person name="Montooth K."/>
            <person name="Mount S.M."/>
            <person name="Mu X."/>
            <person name="Myers E."/>
            <person name="Negre B."/>
            <person name="Newfeld S."/>
            <person name="Nielsen R."/>
            <person name="Noor M.A."/>
            <person name="O'Grady P."/>
            <person name="Pachter L."/>
            <person name="Papaceit M."/>
            <person name="Parisi M.J."/>
            <person name="Parisi M."/>
            <person name="Parts L."/>
            <person name="Pedersen J.S."/>
            <person name="Pesole G."/>
            <person name="Phillippy A.M."/>
            <person name="Ponting C.P."/>
            <person name="Pop M."/>
            <person name="Porcelli D."/>
            <person name="Powell J.R."/>
            <person name="Prohaska S."/>
            <person name="Pruitt K."/>
            <person name="Puig M."/>
            <person name="Quesneville H."/>
            <person name="Ram K.R."/>
            <person name="Rand D."/>
            <person name="Rasmussen M.D."/>
            <person name="Reed L.K."/>
            <person name="Reenan R."/>
            <person name="Reily A."/>
            <person name="Remington K.A."/>
            <person name="Rieger T.T."/>
            <person name="Ritchie M.G."/>
            <person name="Robin C."/>
            <person name="Rogers Y.H."/>
            <person name="Rohde C."/>
            <person name="Rozas J."/>
            <person name="Rubenfield M.J."/>
            <person name="Ruiz A."/>
            <person name="Russo S."/>
            <person name="Salzberg S.L."/>
            <person name="Sanchez-Gracia A."/>
            <person name="Saranga D.J."/>
            <person name="Sato H."/>
            <person name="Schaeffer S.W."/>
            <person name="Schatz M.C."/>
            <person name="Schlenke T."/>
            <person name="Schwartz R."/>
            <person name="Segarra C."/>
            <person name="Singh R.S."/>
            <person name="Sirot L."/>
            <person name="Sirota M."/>
            <person name="Sisneros N.B."/>
            <person name="Smith C.D."/>
            <person name="Smith T.F."/>
            <person name="Spieth J."/>
            <person name="Stage D.E."/>
            <person name="Stark A."/>
            <person name="Stephan W."/>
            <person name="Strausberg R.L."/>
            <person name="Strempel S."/>
            <person name="Sturgill D."/>
            <person name="Sutton G."/>
            <person name="Sutton G.G."/>
            <person name="Tao W."/>
            <person name="Teichmann S."/>
            <person name="Tobari Y.N."/>
            <person name="Tomimura Y."/>
            <person name="Tsolas J.M."/>
            <person name="Valente V.L."/>
            <person name="Venter E."/>
            <person name="Venter J.C."/>
            <person name="Vicario S."/>
            <person name="Vieira F.G."/>
            <person name="Vilella A.J."/>
            <person name="Villasante A."/>
            <person name="Walenz B."/>
            <person name="Wang J."/>
            <person name="Wasserman M."/>
            <person name="Watts T."/>
            <person name="Wilson D."/>
            <person name="Wilson R.K."/>
            <person name="Wing R.A."/>
            <person name="Wolfner M.F."/>
            <person name="Wong A."/>
            <person name="Wong G.K."/>
            <person name="Wu C.I."/>
            <person name="Wu G."/>
            <person name="Yamamoto D."/>
            <person name="Yang H.P."/>
            <person name="Yang S.P."/>
            <person name="Yorke J.A."/>
            <person name="Yoshida K."/>
            <person name="Zdobnov E."/>
            <person name="Zhang P."/>
            <person name="Zhang Y."/>
            <person name="Zimin A.V."/>
            <person name="Baldwin J."/>
            <person name="Abdouelleil A."/>
            <person name="Abdulkadir J."/>
            <person name="Abebe A."/>
            <person name="Abera B."/>
            <person name="Abreu J."/>
            <person name="Acer S.C."/>
            <person name="Aftuck L."/>
            <person name="Alexander A."/>
            <person name="An P."/>
            <person name="Anderson E."/>
            <person name="Anderson S."/>
            <person name="Arachi H."/>
            <person name="Azer M."/>
            <person name="Bachantsang P."/>
            <person name="Barry A."/>
            <person name="Bayul T."/>
            <person name="Berlin A."/>
            <person name="Bessette D."/>
            <person name="Bloom T."/>
            <person name="Blye J."/>
            <person name="Boguslavskiy L."/>
            <person name="Bonnet C."/>
            <person name="Boukhgalter B."/>
            <person name="Bourzgui I."/>
            <person name="Brown A."/>
            <person name="Cahill P."/>
            <person name="Channer S."/>
            <person name="Cheshatsang Y."/>
            <person name="Chuda L."/>
            <person name="Citroen M."/>
            <person name="Collymore A."/>
            <person name="Cooke P."/>
            <person name="Costello M."/>
            <person name="D'Aco K."/>
            <person name="Daza R."/>
            <person name="De Haan G."/>
            <person name="DeGray S."/>
            <person name="DeMaso C."/>
            <person name="Dhargay N."/>
            <person name="Dooley K."/>
            <person name="Dooley E."/>
            <person name="Doricent M."/>
            <person name="Dorje P."/>
            <person name="Dorjee K."/>
            <person name="Dupes A."/>
            <person name="Elong R."/>
            <person name="Falk J."/>
            <person name="Farina A."/>
            <person name="Faro S."/>
            <person name="Ferguson D."/>
            <person name="Fisher S."/>
            <person name="Foley C.D."/>
            <person name="Franke A."/>
            <person name="Friedrich D."/>
            <person name="Gadbois L."/>
            <person name="Gearin G."/>
            <person name="Gearin C.R."/>
            <person name="Giannoukos G."/>
            <person name="Goode T."/>
            <person name="Graham J."/>
            <person name="Grandbois E."/>
            <person name="Grewal S."/>
            <person name="Gyaltsen K."/>
            <person name="Hafez N."/>
            <person name="Hagos B."/>
            <person name="Hall J."/>
            <person name="Henson C."/>
            <person name="Hollinger A."/>
            <person name="Honan T."/>
            <person name="Huard M.D."/>
            <person name="Hughes L."/>
            <person name="Hurhula B."/>
            <person name="Husby M.E."/>
            <person name="Kamat A."/>
            <person name="Kanga B."/>
            <person name="Kashin S."/>
            <person name="Khazanovich D."/>
            <person name="Kisner P."/>
            <person name="Lance K."/>
            <person name="Lara M."/>
            <person name="Lee W."/>
            <person name="Lennon N."/>
            <person name="Letendre F."/>
            <person name="LeVine R."/>
            <person name="Lipovsky A."/>
            <person name="Liu X."/>
            <person name="Liu J."/>
            <person name="Liu S."/>
            <person name="Lokyitsang T."/>
            <person name="Lokyitsang Y."/>
            <person name="Lubonja R."/>
            <person name="Lui A."/>
            <person name="MacDonald P."/>
            <person name="Magnisalis V."/>
            <person name="Maru K."/>
            <person name="Matthews C."/>
            <person name="McCusker W."/>
            <person name="McDonough S."/>
            <person name="Mehta T."/>
            <person name="Meldrim J."/>
            <person name="Meneus L."/>
            <person name="Mihai O."/>
            <person name="Mihalev A."/>
            <person name="Mihova T."/>
            <person name="Mittelman R."/>
            <person name="Mlenga V."/>
            <person name="Montmayeur A."/>
            <person name="Mulrain L."/>
            <person name="Navidi A."/>
            <person name="Naylor J."/>
            <person name="Negash T."/>
            <person name="Nguyen T."/>
            <person name="Nguyen N."/>
            <person name="Nicol R."/>
            <person name="Norbu C."/>
            <person name="Norbu N."/>
            <person name="Novod N."/>
            <person name="O'Neill B."/>
            <person name="Osman S."/>
            <person name="Markiewicz E."/>
            <person name="Oyono O.L."/>
            <person name="Patti C."/>
            <person name="Phunkhang P."/>
            <person name="Pierre F."/>
            <person name="Priest M."/>
            <person name="Raghuraman S."/>
            <person name="Rege F."/>
            <person name="Reyes R."/>
            <person name="Rise C."/>
            <person name="Rogov P."/>
            <person name="Ross K."/>
            <person name="Ryan E."/>
            <person name="Settipalli S."/>
            <person name="Shea T."/>
            <person name="Sherpa N."/>
            <person name="Shi L."/>
            <person name="Shih D."/>
            <person name="Sparrow T."/>
            <person name="Spaulding J."/>
            <person name="Stalker J."/>
            <person name="Stange-Thomann N."/>
            <person name="Stavropoulos S."/>
            <person name="Stone C."/>
            <person name="Strader C."/>
            <person name="Tesfaye S."/>
            <person name="Thomson T."/>
            <person name="Thoulutsang Y."/>
            <person name="Thoulutsang D."/>
            <person name="Topham K."/>
            <person name="Topping I."/>
            <person name="Tsamla T."/>
            <person name="Vassiliev H."/>
            <person name="Vo A."/>
            <person name="Wangchuk T."/>
            <person name="Wangdi T."/>
            <person name="Weiand M."/>
            <person name="Wilkinson J."/>
            <person name="Wilson A."/>
            <person name="Yadav S."/>
            <person name="Young G."/>
            <person name="Yu Q."/>
            <person name="Zembek L."/>
            <person name="Zhong D."/>
            <person name="Zimmer A."/>
            <person name="Zwirko Z."/>
            <person name="Jaffe D.B."/>
            <person name="Alvarez P."/>
            <person name="Brockman W."/>
            <person name="Butler J."/>
            <person name="Chin C."/>
            <person name="Gnerre S."/>
            <person name="Grabherr M."/>
            <person name="Kleber M."/>
            <person name="Mauceli E."/>
            <person name="MacCallum I."/>
        </authorList>
    </citation>
    <scope>NUCLEOTIDE SEQUENCE [LARGE SCALE GENOMIC DNA]</scope>
    <source>
        <strain evidence="4">Tucson 14030-0811.24</strain>
    </source>
</reference>
<dbReference type="STRING" id="7260.B4NMJ0"/>
<name>B4NMJ0_DROWI</name>
<dbReference type="HOGENOM" id="CLU_2560648_0_0_1"/>
<evidence type="ECO:0000313" key="3">
    <source>
        <dbReference type="EMBL" id="EDW85579.1"/>
    </source>
</evidence>
<organism evidence="3 4">
    <name type="scientific">Drosophila willistoni</name>
    <name type="common">Fruit fly</name>
    <dbReference type="NCBI Taxonomy" id="7260"/>
    <lineage>
        <taxon>Eukaryota</taxon>
        <taxon>Metazoa</taxon>
        <taxon>Ecdysozoa</taxon>
        <taxon>Arthropoda</taxon>
        <taxon>Hexapoda</taxon>
        <taxon>Insecta</taxon>
        <taxon>Pterygota</taxon>
        <taxon>Neoptera</taxon>
        <taxon>Endopterygota</taxon>
        <taxon>Diptera</taxon>
        <taxon>Brachycera</taxon>
        <taxon>Muscomorpha</taxon>
        <taxon>Ephydroidea</taxon>
        <taxon>Drosophilidae</taxon>
        <taxon>Drosophila</taxon>
        <taxon>Sophophora</taxon>
    </lineage>
</organism>
<dbReference type="KEGG" id="dwi:6652459"/>